<accession>A0A251S7K3</accession>
<name>A0A251S7K3_HELAN</name>
<evidence type="ECO:0000313" key="1">
    <source>
        <dbReference type="EMBL" id="OTF94561.1"/>
    </source>
</evidence>
<dbReference type="EMBL" id="CM007904">
    <property type="protein sequence ID" value="OTF94561.1"/>
    <property type="molecule type" value="Genomic_DNA"/>
</dbReference>
<dbReference type="InParanoid" id="A0A251S7K3"/>
<keyword evidence="2" id="KW-1185">Reference proteome</keyword>
<sequence>MNSLVLFTAPLSPLTAKDEGNKRGQQLPHTRAIVCSGLYLSHQGLDGLQRPELTSMT</sequence>
<protein>
    <submittedName>
        <fullName evidence="1">Uncharacterized protein</fullName>
    </submittedName>
</protein>
<evidence type="ECO:0000313" key="2">
    <source>
        <dbReference type="Proteomes" id="UP000215914"/>
    </source>
</evidence>
<dbReference type="AlphaFoldDB" id="A0A251S7K3"/>
<organism evidence="1 2">
    <name type="scientific">Helianthus annuus</name>
    <name type="common">Common sunflower</name>
    <dbReference type="NCBI Taxonomy" id="4232"/>
    <lineage>
        <taxon>Eukaryota</taxon>
        <taxon>Viridiplantae</taxon>
        <taxon>Streptophyta</taxon>
        <taxon>Embryophyta</taxon>
        <taxon>Tracheophyta</taxon>
        <taxon>Spermatophyta</taxon>
        <taxon>Magnoliopsida</taxon>
        <taxon>eudicotyledons</taxon>
        <taxon>Gunneridae</taxon>
        <taxon>Pentapetalae</taxon>
        <taxon>asterids</taxon>
        <taxon>campanulids</taxon>
        <taxon>Asterales</taxon>
        <taxon>Asteraceae</taxon>
        <taxon>Asteroideae</taxon>
        <taxon>Heliantheae alliance</taxon>
        <taxon>Heliantheae</taxon>
        <taxon>Helianthus</taxon>
    </lineage>
</organism>
<reference evidence="2" key="1">
    <citation type="journal article" date="2017" name="Nature">
        <title>The sunflower genome provides insights into oil metabolism, flowering and Asterid evolution.</title>
        <authorList>
            <person name="Badouin H."/>
            <person name="Gouzy J."/>
            <person name="Grassa C.J."/>
            <person name="Murat F."/>
            <person name="Staton S.E."/>
            <person name="Cottret L."/>
            <person name="Lelandais-Briere C."/>
            <person name="Owens G.L."/>
            <person name="Carrere S."/>
            <person name="Mayjonade B."/>
            <person name="Legrand L."/>
            <person name="Gill N."/>
            <person name="Kane N.C."/>
            <person name="Bowers J.E."/>
            <person name="Hubner S."/>
            <person name="Bellec A."/>
            <person name="Berard A."/>
            <person name="Berges H."/>
            <person name="Blanchet N."/>
            <person name="Boniface M.C."/>
            <person name="Brunel D."/>
            <person name="Catrice O."/>
            <person name="Chaidir N."/>
            <person name="Claudel C."/>
            <person name="Donnadieu C."/>
            <person name="Faraut T."/>
            <person name="Fievet G."/>
            <person name="Helmstetter N."/>
            <person name="King M."/>
            <person name="Knapp S.J."/>
            <person name="Lai Z."/>
            <person name="Le Paslier M.C."/>
            <person name="Lippi Y."/>
            <person name="Lorenzon L."/>
            <person name="Mandel J.R."/>
            <person name="Marage G."/>
            <person name="Marchand G."/>
            <person name="Marquand E."/>
            <person name="Bret-Mestries E."/>
            <person name="Morien E."/>
            <person name="Nambeesan S."/>
            <person name="Nguyen T."/>
            <person name="Pegot-Espagnet P."/>
            <person name="Pouilly N."/>
            <person name="Raftis F."/>
            <person name="Sallet E."/>
            <person name="Schiex T."/>
            <person name="Thomas J."/>
            <person name="Vandecasteele C."/>
            <person name="Vares D."/>
            <person name="Vear F."/>
            <person name="Vautrin S."/>
            <person name="Crespi M."/>
            <person name="Mangin B."/>
            <person name="Burke J.M."/>
            <person name="Salse J."/>
            <person name="Munos S."/>
            <person name="Vincourt P."/>
            <person name="Rieseberg L.H."/>
            <person name="Langlade N.B."/>
        </authorList>
    </citation>
    <scope>NUCLEOTIDE SEQUENCE [LARGE SCALE GENOMIC DNA]</scope>
    <source>
        <strain evidence="2">cv. SF193</strain>
    </source>
</reference>
<dbReference type="Proteomes" id="UP000215914">
    <property type="component" value="Chromosome 15"/>
</dbReference>
<proteinExistence type="predicted"/>
<gene>
    <name evidence="1" type="ORF">HannXRQ_Chr15g0473461</name>
</gene>